<keyword evidence="1" id="KW-0812">Transmembrane</keyword>
<keyword evidence="1" id="KW-0472">Membrane</keyword>
<evidence type="ECO:0000256" key="1">
    <source>
        <dbReference type="SAM" id="Phobius"/>
    </source>
</evidence>
<evidence type="ECO:0000313" key="5">
    <source>
        <dbReference type="Proteomes" id="UP001160483"/>
    </source>
</evidence>
<dbReference type="Proteomes" id="UP001160483">
    <property type="component" value="Unassembled WGS sequence"/>
</dbReference>
<protein>
    <recommendedName>
        <fullName evidence="6">Glycosyl transferase family 1 domain-containing protein</fullName>
    </recommendedName>
</protein>
<dbReference type="Proteomes" id="UP001158986">
    <property type="component" value="Unassembled WGS sequence"/>
</dbReference>
<evidence type="ECO:0008006" key="6">
    <source>
        <dbReference type="Google" id="ProtNLM"/>
    </source>
</evidence>
<name>A0AAU9KP96_9STRA</name>
<evidence type="ECO:0000313" key="2">
    <source>
        <dbReference type="EMBL" id="CAH0475103.1"/>
    </source>
</evidence>
<sequence length="535" mass="60866">MRHNNTHSTTIISSTELVHERFIPSLRTLSLLSGILVTFVIGALAFEFSCVMLNQPGAEIANIKNVLKAAAAVEDADPATIIYSSAFYPEEVFQIDWRQQIKESDLLHQAALQRGCLKHKNSIISSEFGRTEQTEAQNLVLLINESDPQLFEKLRKCPVADVFVPGGLRSFGYCEDAAAYTKYLKARMLPKWVMERKFQDELRNRTVTYHDLCPKTPMIFFNHYWDKVPDALDWPETKPLYLMPNVEMYELESEHFWRADVILCKTLLCARYLRLWFKQEGNPRETMVLYTRHTTSNLALTFKSQLTASEMEARPEKNFRDVSIIHTAGNSASKGTERVLDCWLSETDLPPLELYISQELFDSMFSSRYAERIGNSTKVVLHAGVVEPVAFGRLIADATYFMCPSEQEGYGHYINQARSSRAFIFTTDVVPMNELITPWSGALIKARTFADSKQFLGGLSNATHALRGVPGFNAQFDGRAVCDTVMETLKNTTPEERAERADRALQQYYFDTIYFAHKMQEVHNFARATSISIGA</sequence>
<dbReference type="SUPFAM" id="SSF53756">
    <property type="entry name" value="UDP-Glycosyltransferase/glycogen phosphorylase"/>
    <property type="match status" value="1"/>
</dbReference>
<evidence type="ECO:0000313" key="3">
    <source>
        <dbReference type="EMBL" id="CAH0513303.1"/>
    </source>
</evidence>
<dbReference type="Gene3D" id="3.40.50.2000">
    <property type="entry name" value="Glycogen Phosphorylase B"/>
    <property type="match status" value="1"/>
</dbReference>
<accession>A0AAU9KP96</accession>
<organism evidence="2 5">
    <name type="scientific">Peronospora belbahrii</name>
    <dbReference type="NCBI Taxonomy" id="622444"/>
    <lineage>
        <taxon>Eukaryota</taxon>
        <taxon>Sar</taxon>
        <taxon>Stramenopiles</taxon>
        <taxon>Oomycota</taxon>
        <taxon>Peronosporomycetes</taxon>
        <taxon>Peronosporales</taxon>
        <taxon>Peronosporaceae</taxon>
        <taxon>Peronospora</taxon>
    </lineage>
</organism>
<feature type="transmembrane region" description="Helical" evidence="1">
    <location>
        <begin position="29"/>
        <end position="46"/>
    </location>
</feature>
<dbReference type="AlphaFoldDB" id="A0AAU9KP96"/>
<comment type="caution">
    <text evidence="2">The sequence shown here is derived from an EMBL/GenBank/DDBJ whole genome shotgun (WGS) entry which is preliminary data.</text>
</comment>
<gene>
    <name evidence="3" type="ORF">PBS001_LOCUS118</name>
    <name evidence="2" type="ORF">PBS003_LOCUS1935</name>
</gene>
<dbReference type="EMBL" id="CAKKTJ010000121">
    <property type="protein sequence ID" value="CAH0475103.1"/>
    <property type="molecule type" value="Genomic_DNA"/>
</dbReference>
<keyword evidence="4" id="KW-1185">Reference proteome</keyword>
<evidence type="ECO:0000313" key="4">
    <source>
        <dbReference type="Proteomes" id="UP001158986"/>
    </source>
</evidence>
<reference evidence="2 4" key="1">
    <citation type="submission" date="2021-11" db="EMBL/GenBank/DDBJ databases">
        <authorList>
            <person name="Islam A."/>
            <person name="Islam S."/>
            <person name="Flora M.S."/>
            <person name="Rahman M."/>
            <person name="Ziaur R.M."/>
            <person name="Epstein J.H."/>
            <person name="Hassan M."/>
            <person name="Klassen M."/>
            <person name="Woodard K."/>
            <person name="Webb A."/>
            <person name="Webby R.J."/>
            <person name="El Zowalaty M.E."/>
        </authorList>
    </citation>
    <scope>NUCLEOTIDE SEQUENCE</scope>
    <source>
        <strain evidence="3">Pbs1</strain>
        <strain evidence="2">Pbs3</strain>
    </source>
</reference>
<dbReference type="EMBL" id="CAKLCB010000010">
    <property type="protein sequence ID" value="CAH0513303.1"/>
    <property type="molecule type" value="Genomic_DNA"/>
</dbReference>
<keyword evidence="1" id="KW-1133">Transmembrane helix</keyword>
<proteinExistence type="predicted"/>